<proteinExistence type="inferred from homology"/>
<feature type="binding site" evidence="8">
    <location>
        <position position="143"/>
    </location>
    <ligand>
        <name>Zn(2+)</name>
        <dbReference type="ChEBI" id="CHEBI:29105"/>
        <label>1</label>
        <note>catalytic</note>
    </ligand>
</feature>
<dbReference type="GO" id="GO:0042781">
    <property type="term" value="F:3'-tRNA processing endoribonuclease activity"/>
    <property type="evidence" value="ECO:0007669"/>
    <property type="project" value="UniProtKB-UniRule"/>
</dbReference>
<dbReference type="Gene3D" id="3.60.15.10">
    <property type="entry name" value="Ribonuclease Z/Hydroxyacylglutathione hydrolase-like"/>
    <property type="match status" value="1"/>
</dbReference>
<protein>
    <recommendedName>
        <fullName evidence="8">Ribonuclease Z</fullName>
        <shortName evidence="8">RNase Z</shortName>
        <ecNumber evidence="8">3.1.26.11</ecNumber>
    </recommendedName>
    <alternativeName>
        <fullName evidence="8">tRNA 3 endonuclease</fullName>
    </alternativeName>
    <alternativeName>
        <fullName evidence="8">tRNase Z</fullName>
    </alternativeName>
</protein>
<dbReference type="InterPro" id="IPR001279">
    <property type="entry name" value="Metallo-B-lactamas"/>
</dbReference>
<organism evidence="12 13">
    <name type="scientific">Actinomadura soli</name>
    <dbReference type="NCBI Taxonomy" id="2508997"/>
    <lineage>
        <taxon>Bacteria</taxon>
        <taxon>Bacillati</taxon>
        <taxon>Actinomycetota</taxon>
        <taxon>Actinomycetes</taxon>
        <taxon>Streptosporangiales</taxon>
        <taxon>Thermomonosporaceae</taxon>
        <taxon>Actinomadura</taxon>
    </lineage>
</organism>
<evidence type="ECO:0000256" key="7">
    <source>
        <dbReference type="ARBA" id="ARBA00022833"/>
    </source>
</evidence>
<dbReference type="Proteomes" id="UP000309174">
    <property type="component" value="Unassembled WGS sequence"/>
</dbReference>
<feature type="active site" description="Proton acceptor" evidence="8">
    <location>
        <position position="67"/>
    </location>
</feature>
<evidence type="ECO:0000256" key="1">
    <source>
        <dbReference type="ARBA" id="ARBA00011738"/>
    </source>
</evidence>
<evidence type="ECO:0000313" key="12">
    <source>
        <dbReference type="EMBL" id="TMQ90772.1"/>
    </source>
</evidence>
<evidence type="ECO:0000256" key="8">
    <source>
        <dbReference type="HAMAP-Rule" id="MF_01818"/>
    </source>
</evidence>
<dbReference type="Pfam" id="PF12706">
    <property type="entry name" value="Lactamase_B_2"/>
    <property type="match status" value="1"/>
</dbReference>
<keyword evidence="3 8" id="KW-0540">Nuclease</keyword>
<comment type="catalytic activity">
    <reaction evidence="8">
        <text>Endonucleolytic cleavage of RNA, removing extra 3' nucleotides from tRNA precursor, generating 3' termini of tRNAs. A 3'-hydroxy group is left at the tRNA terminus and a 5'-phosphoryl group is left at the trailer molecule.</text>
        <dbReference type="EC" id="3.1.26.11"/>
    </reaction>
</comment>
<evidence type="ECO:0000313" key="13">
    <source>
        <dbReference type="Proteomes" id="UP000309174"/>
    </source>
</evidence>
<feature type="binding site" evidence="8">
    <location>
        <position position="68"/>
    </location>
    <ligand>
        <name>Zn(2+)</name>
        <dbReference type="ChEBI" id="CHEBI:29105"/>
        <label>2</label>
        <note>catalytic</note>
    </ligand>
</feature>
<comment type="similarity">
    <text evidence="8">Belongs to the RNase Z family.</text>
</comment>
<comment type="cofactor">
    <cofactor evidence="8">
        <name>Zn(2+)</name>
        <dbReference type="ChEBI" id="CHEBI:29105"/>
    </cofactor>
    <text evidence="8">Binds 2 Zn(2+) ions.</text>
</comment>
<keyword evidence="4 8" id="KW-0479">Metal-binding</keyword>
<dbReference type="AlphaFoldDB" id="A0A5C4J2C6"/>
<dbReference type="RefSeq" id="WP_138649303.1">
    <property type="nucleotide sequence ID" value="NZ_VCKW01000262.1"/>
</dbReference>
<dbReference type="InterPro" id="IPR013471">
    <property type="entry name" value="RNase_Z/BN"/>
</dbReference>
<feature type="binding site" evidence="8">
    <location>
        <position position="67"/>
    </location>
    <ligand>
        <name>Zn(2+)</name>
        <dbReference type="ChEBI" id="CHEBI:29105"/>
        <label>2</label>
        <note>catalytic</note>
    </ligand>
</feature>
<sequence>MSVRDLIVLGSASAVPTKARNHNGYLLRWDGHGVLFDPGEGTQRQMTRAGVSAHDVTWICVTHFHGDHCLGVPGVVQRIARDGVGHPVDAAFPASGAEYWERLRHAAVFRDTDVIREHPVSGERMGLDTGDAPFGLAARRLSHPVEAYGYRLEEPDGVTMLPGELAARGVRGPLVRRLQEDGRVTVPDGRTVTLDECGVRRPGQKVAFVMDTRLCDGVGELADGVDMLVIESTFLHQDAGLAAEYGHLTAAQAAEAASDAGVRHLVLTHFSERYRADDERRFLDEASTRFGGDITLVHDLDRIPLPSRRSPEKDRLTGRDLGQKSRHG</sequence>
<dbReference type="InterPro" id="IPR036866">
    <property type="entry name" value="RibonucZ/Hydroxyglut_hydro"/>
</dbReference>
<keyword evidence="6 8" id="KW-0378">Hydrolase</keyword>
<keyword evidence="5 8" id="KW-0255">Endonuclease</keyword>
<evidence type="ECO:0000259" key="10">
    <source>
        <dbReference type="Pfam" id="PF00753"/>
    </source>
</evidence>
<comment type="function">
    <text evidence="8">Zinc phosphodiesterase, which displays some tRNA 3'-processing endonuclease activity. Probably involved in tRNA maturation, by removing a 3'-trailer from precursor tRNA.</text>
</comment>
<evidence type="ECO:0000256" key="2">
    <source>
        <dbReference type="ARBA" id="ARBA00022694"/>
    </source>
</evidence>
<evidence type="ECO:0000256" key="9">
    <source>
        <dbReference type="SAM" id="MobiDB-lite"/>
    </source>
</evidence>
<evidence type="ECO:0000256" key="6">
    <source>
        <dbReference type="ARBA" id="ARBA00022801"/>
    </source>
</evidence>
<feature type="binding site" evidence="8">
    <location>
        <position position="63"/>
    </location>
    <ligand>
        <name>Zn(2+)</name>
        <dbReference type="ChEBI" id="CHEBI:29105"/>
        <label>1</label>
        <note>catalytic</note>
    </ligand>
</feature>
<feature type="binding site" evidence="8">
    <location>
        <position position="211"/>
    </location>
    <ligand>
        <name>Zn(2+)</name>
        <dbReference type="ChEBI" id="CHEBI:29105"/>
        <label>2</label>
        <note>catalytic</note>
    </ligand>
</feature>
<keyword evidence="2 8" id="KW-0819">tRNA processing</keyword>
<feature type="binding site" evidence="8">
    <location>
        <position position="65"/>
    </location>
    <ligand>
        <name>Zn(2+)</name>
        <dbReference type="ChEBI" id="CHEBI:29105"/>
        <label>1</label>
        <note>catalytic</note>
    </ligand>
</feature>
<feature type="compositionally biased region" description="Basic and acidic residues" evidence="9">
    <location>
        <begin position="309"/>
        <end position="328"/>
    </location>
</feature>
<keyword evidence="7 8" id="KW-0862">Zinc</keyword>
<dbReference type="OrthoDB" id="9800940at2"/>
<feature type="domain" description="Metallo-beta-lactamase" evidence="10">
    <location>
        <begin position="20"/>
        <end position="130"/>
    </location>
</feature>
<keyword evidence="13" id="KW-1185">Reference proteome</keyword>
<dbReference type="GO" id="GO:0008270">
    <property type="term" value="F:zinc ion binding"/>
    <property type="evidence" value="ECO:0007669"/>
    <property type="project" value="UniProtKB-UniRule"/>
</dbReference>
<evidence type="ECO:0000256" key="3">
    <source>
        <dbReference type="ARBA" id="ARBA00022722"/>
    </source>
</evidence>
<dbReference type="PANTHER" id="PTHR46018">
    <property type="entry name" value="ZINC PHOSPHODIESTERASE ELAC PROTEIN 1"/>
    <property type="match status" value="1"/>
</dbReference>
<dbReference type="CDD" id="cd07717">
    <property type="entry name" value="RNaseZ_ZiPD-like_MBL-fold"/>
    <property type="match status" value="1"/>
</dbReference>
<comment type="caution">
    <text evidence="12">The sequence shown here is derived from an EMBL/GenBank/DDBJ whole genome shotgun (WGS) entry which is preliminary data.</text>
</comment>
<name>A0A5C4J2C6_9ACTN</name>
<reference evidence="12 13" key="1">
    <citation type="submission" date="2019-05" db="EMBL/GenBank/DDBJ databases">
        <title>Draft genome sequence of Actinomadura sp. 14C53.</title>
        <authorList>
            <person name="Saricaoglu S."/>
            <person name="Isik K."/>
        </authorList>
    </citation>
    <scope>NUCLEOTIDE SEQUENCE [LARGE SCALE GENOMIC DNA]</scope>
    <source>
        <strain evidence="12 13">14C53</strain>
    </source>
</reference>
<dbReference type="EC" id="3.1.26.11" evidence="8"/>
<dbReference type="EMBL" id="VCKW01000262">
    <property type="protein sequence ID" value="TMQ90772.1"/>
    <property type="molecule type" value="Genomic_DNA"/>
</dbReference>
<dbReference type="NCBIfam" id="NF000805">
    <property type="entry name" value="PRK00055.2-3"/>
    <property type="match status" value="1"/>
</dbReference>
<dbReference type="HAMAP" id="MF_01818">
    <property type="entry name" value="RNase_Z_BN"/>
    <property type="match status" value="1"/>
</dbReference>
<comment type="subunit">
    <text evidence="1 8">Homodimer.</text>
</comment>
<dbReference type="Pfam" id="PF00753">
    <property type="entry name" value="Lactamase_B"/>
    <property type="match status" value="1"/>
</dbReference>
<dbReference type="SUPFAM" id="SSF56281">
    <property type="entry name" value="Metallo-hydrolase/oxidoreductase"/>
    <property type="match status" value="1"/>
</dbReference>
<evidence type="ECO:0000259" key="11">
    <source>
        <dbReference type="Pfam" id="PF12706"/>
    </source>
</evidence>
<feature type="domain" description="Metallo-beta-lactamase" evidence="11">
    <location>
        <begin position="199"/>
        <end position="270"/>
    </location>
</feature>
<dbReference type="PANTHER" id="PTHR46018:SF2">
    <property type="entry name" value="ZINC PHOSPHODIESTERASE ELAC PROTEIN 1"/>
    <property type="match status" value="1"/>
</dbReference>
<gene>
    <name evidence="8" type="primary">rnz</name>
    <name evidence="12" type="ORF">ETD83_33955</name>
</gene>
<evidence type="ECO:0000256" key="5">
    <source>
        <dbReference type="ARBA" id="ARBA00022759"/>
    </source>
</evidence>
<accession>A0A5C4J2C6</accession>
<feature type="region of interest" description="Disordered" evidence="9">
    <location>
        <begin position="304"/>
        <end position="328"/>
    </location>
</feature>
<feature type="binding site" evidence="8">
    <location>
        <position position="211"/>
    </location>
    <ligand>
        <name>Zn(2+)</name>
        <dbReference type="ChEBI" id="CHEBI:29105"/>
        <label>1</label>
        <note>catalytic</note>
    </ligand>
</feature>
<feature type="binding site" evidence="8">
    <location>
        <position position="269"/>
    </location>
    <ligand>
        <name>Zn(2+)</name>
        <dbReference type="ChEBI" id="CHEBI:29105"/>
        <label>2</label>
        <note>catalytic</note>
    </ligand>
</feature>
<evidence type="ECO:0000256" key="4">
    <source>
        <dbReference type="ARBA" id="ARBA00022723"/>
    </source>
</evidence>